<comment type="caution">
    <text evidence="9">Lacks conserved residue(s) required for the propagation of feature annotation.</text>
</comment>
<dbReference type="SUPFAM" id="SSF82866">
    <property type="entry name" value="Multidrug efflux transporter AcrB transmembrane domain"/>
    <property type="match status" value="2"/>
</dbReference>
<dbReference type="Gene3D" id="3.30.70.1440">
    <property type="entry name" value="Multidrug efflux transporter AcrB pore domain"/>
    <property type="match status" value="1"/>
</dbReference>
<evidence type="ECO:0000256" key="3">
    <source>
        <dbReference type="ARBA" id="ARBA00022448"/>
    </source>
</evidence>
<accession>A0ABY4DWG7</accession>
<feature type="transmembrane region" description="Helical" evidence="9">
    <location>
        <begin position="869"/>
        <end position="887"/>
    </location>
</feature>
<feature type="transmembrane region" description="Helical" evidence="9">
    <location>
        <begin position="894"/>
        <end position="914"/>
    </location>
</feature>
<evidence type="ECO:0000256" key="7">
    <source>
        <dbReference type="ARBA" id="ARBA00022989"/>
    </source>
</evidence>
<evidence type="ECO:0000256" key="5">
    <source>
        <dbReference type="ARBA" id="ARBA00022519"/>
    </source>
</evidence>
<evidence type="ECO:0000313" key="10">
    <source>
        <dbReference type="EMBL" id="UOO81942.1"/>
    </source>
</evidence>
<evidence type="ECO:0000313" key="11">
    <source>
        <dbReference type="Proteomes" id="UP000829817"/>
    </source>
</evidence>
<dbReference type="PRINTS" id="PR00702">
    <property type="entry name" value="ACRIFLAVINRP"/>
</dbReference>
<protein>
    <recommendedName>
        <fullName evidence="9">Efflux pump membrane transporter</fullName>
    </recommendedName>
</protein>
<evidence type="ECO:0000256" key="2">
    <source>
        <dbReference type="ARBA" id="ARBA00010942"/>
    </source>
</evidence>
<dbReference type="SUPFAM" id="SSF82714">
    <property type="entry name" value="Multidrug efflux transporter AcrB TolC docking domain, DN and DC subdomains"/>
    <property type="match status" value="2"/>
</dbReference>
<dbReference type="RefSeq" id="WP_244785204.1">
    <property type="nucleotide sequence ID" value="NZ_CP091508.1"/>
</dbReference>
<keyword evidence="7 9" id="KW-1133">Transmembrane helix</keyword>
<dbReference type="InterPro" id="IPR004764">
    <property type="entry name" value="MdtF-like"/>
</dbReference>
<comment type="similarity">
    <text evidence="2 9">Belongs to the resistance-nodulation-cell division (RND) (TC 2.A.6) family.</text>
</comment>
<dbReference type="PANTHER" id="PTHR32063:SF13">
    <property type="entry name" value="MULTIDRUG EFFLUX PUMP SUBUNIT ACRB-RELATED"/>
    <property type="match status" value="1"/>
</dbReference>
<feature type="transmembrane region" description="Helical" evidence="9">
    <location>
        <begin position="392"/>
        <end position="413"/>
    </location>
</feature>
<feature type="transmembrane region" description="Helical" evidence="9">
    <location>
        <begin position="966"/>
        <end position="985"/>
    </location>
</feature>
<dbReference type="InterPro" id="IPR001036">
    <property type="entry name" value="Acrflvin-R"/>
</dbReference>
<keyword evidence="6 9" id="KW-0812">Transmembrane</keyword>
<dbReference type="Gene3D" id="3.30.70.1430">
    <property type="entry name" value="Multidrug efflux transporter AcrB pore domain"/>
    <property type="match status" value="2"/>
</dbReference>
<keyword evidence="11" id="KW-1185">Reference proteome</keyword>
<dbReference type="InterPro" id="IPR027463">
    <property type="entry name" value="AcrB_DN_DC_subdom"/>
</dbReference>
<dbReference type="NCBIfam" id="TIGR00915">
    <property type="entry name" value="2A0602"/>
    <property type="match status" value="1"/>
</dbReference>
<proteinExistence type="inferred from homology"/>
<keyword evidence="3 9" id="KW-0813">Transport</keyword>
<evidence type="ECO:0000256" key="8">
    <source>
        <dbReference type="ARBA" id="ARBA00023136"/>
    </source>
</evidence>
<dbReference type="Gene3D" id="3.30.2090.10">
    <property type="entry name" value="Multidrug efflux transporter AcrB TolC docking domain, DN and DC subdomains"/>
    <property type="match status" value="2"/>
</dbReference>
<dbReference type="EMBL" id="CP091508">
    <property type="protein sequence ID" value="UOO81942.1"/>
    <property type="molecule type" value="Genomic_DNA"/>
</dbReference>
<keyword evidence="8 9" id="KW-0472">Membrane</keyword>
<evidence type="ECO:0000256" key="4">
    <source>
        <dbReference type="ARBA" id="ARBA00022475"/>
    </source>
</evidence>
<dbReference type="Pfam" id="PF00873">
    <property type="entry name" value="ACR_tran"/>
    <property type="match status" value="1"/>
</dbReference>
<dbReference type="NCBIfam" id="NF000282">
    <property type="entry name" value="RND_permease_1"/>
    <property type="match status" value="1"/>
</dbReference>
<sequence>MAHFFIHRPVFAWVLAIFITFAGALSLLTLPLEQYPNIAPPQVSVQARYGGASAETVNDSVTQVIEQQLKGLDGLMYMSSTADSSGQSRTTLTFEPGTDIDVAQVQVQNALQQAVSRLPDSVQARGVSVTRGGQDSLVTWMFVPADAAVPRVAITDYLSTNLVDVLGRIDGVAEVVLYGSPYAMRIWLDPNKLEQYQLMPADVRVAVERQNVQVSAGQLGQLPSVAGQVLNVPIQARGKLQTVAQFENIILKSNHAGALVKIKDVARVELAAENADVQNKLNGRNAGALAVIMTDGANALAVAAAVEAEIRKMEPDFPFGMQAQTSQDSVPFVKASVQEVIYTLLEAIVLVVVVMYVFLQSWRATLIPAVAVPVVLMGTFGVLALLGYSVNMLTMFALVLAIGLLVDDAIVVVENVERVMHEEGLDAKTATEKSMREISSALVGIGMVLAAVFVPMAFFPGSTGVIYRQFAVTLIAAMGFSVLVALTLSPAMCAQFLQAKAHDTATGGLFRRPFQWFNRGFARLAEGYGRTVAGLLPRSKIMLAAFAAVLALCAGLFAWLPTSFLPEEDQGFLTVSVTMPPGTTDEPLQRTMSELGAYFQQQPEVRTVSAITGIGGNQGFGRMTVRLKPWRERPAANQSAAALEQRAARLFRGRTDARIFVSLPPVVRGLGSAGGLSFVIQDSNGAGYDALVAAKDRFIELSRNNAYLRSVRTNNQDARSQLAVDIDNEKAAAHQIAPEAVNQLLSDALGGTYVNDFIHNGRVKRVYIQGDAPFRMQPHDIGAWKVRNDAGAMIPLAAFSNVRWDVAPPQLLRFNGSPAMEMQAAAVAGVSSGDAMREVANIMAQLPHGFDYEWTGASLQEQRAGAQAPMLYVLSVLFVFLCLAALYESWSVPLAVILAAALGLLGALAATSLRGLNNDIFFQVGLLTTVGLAAKNAILIVEFAVQLQQQGRSIAQAAIEAAKLRLRPIVMTSLAFGFGVLPLALGSGAGAAGRIAIGTAVLGGTVISTVLGLLFVPLFFVWVRTWVRKKSKARAAEI</sequence>
<dbReference type="Gene3D" id="1.20.1640.10">
    <property type="entry name" value="Multidrug efflux transporter AcrB transmembrane domain"/>
    <property type="match status" value="2"/>
</dbReference>
<dbReference type="Proteomes" id="UP000829817">
    <property type="component" value="Chromosome"/>
</dbReference>
<keyword evidence="5 9" id="KW-0997">Cell inner membrane</keyword>
<feature type="transmembrane region" description="Helical" evidence="9">
    <location>
        <begin position="920"/>
        <end position="945"/>
    </location>
</feature>
<keyword evidence="4" id="KW-1003">Cell membrane</keyword>
<feature type="transmembrane region" description="Helical" evidence="9">
    <location>
        <begin position="340"/>
        <end position="359"/>
    </location>
</feature>
<organism evidence="10 11">
    <name type="scientific">Uruburuella testudinis</name>
    <dbReference type="NCBI Taxonomy" id="1282863"/>
    <lineage>
        <taxon>Bacteria</taxon>
        <taxon>Pseudomonadati</taxon>
        <taxon>Pseudomonadota</taxon>
        <taxon>Betaproteobacteria</taxon>
        <taxon>Neisseriales</taxon>
        <taxon>Neisseriaceae</taxon>
        <taxon>Uruburuella</taxon>
    </lineage>
</organism>
<dbReference type="PANTHER" id="PTHR32063">
    <property type="match status" value="1"/>
</dbReference>
<gene>
    <name evidence="10" type="ORF">LVJ83_00220</name>
</gene>
<dbReference type="SUPFAM" id="SSF82693">
    <property type="entry name" value="Multidrug efflux transporter AcrB pore domain, PN1, PN2, PC1 and PC2 subdomains"/>
    <property type="match status" value="4"/>
</dbReference>
<comment type="subcellular location">
    <subcellularLocation>
        <location evidence="1 9">Cell inner membrane</location>
        <topology evidence="1 9">Multi-pass membrane protein</topology>
    </subcellularLocation>
</comment>
<evidence type="ECO:0000256" key="9">
    <source>
        <dbReference type="RuleBase" id="RU364070"/>
    </source>
</evidence>
<evidence type="ECO:0000256" key="6">
    <source>
        <dbReference type="ARBA" id="ARBA00022692"/>
    </source>
</evidence>
<evidence type="ECO:0000256" key="1">
    <source>
        <dbReference type="ARBA" id="ARBA00004429"/>
    </source>
</evidence>
<dbReference type="Gene3D" id="3.30.70.1320">
    <property type="entry name" value="Multidrug efflux transporter AcrB pore domain like"/>
    <property type="match status" value="1"/>
</dbReference>
<feature type="transmembrane region" description="Helical" evidence="9">
    <location>
        <begin position="541"/>
        <end position="560"/>
    </location>
</feature>
<name>A0ABY4DWG7_9NEIS</name>
<feature type="transmembrane region" description="Helical" evidence="9">
    <location>
        <begin position="438"/>
        <end position="459"/>
    </location>
</feature>
<reference evidence="10 11" key="1">
    <citation type="journal article" date="2022" name="Res Sq">
        <title>Evolution of multicellular longitudinally dividing oral cavity symbionts (Neisseriaceae).</title>
        <authorList>
            <person name="Nyongesa S."/>
            <person name="Weber P."/>
            <person name="Bernet E."/>
            <person name="Pullido F."/>
            <person name="Nieckarz M."/>
            <person name="Delaby M."/>
            <person name="Nieves C."/>
            <person name="Viehboeck T."/>
            <person name="Krause N."/>
            <person name="Rivera-Millot A."/>
            <person name="Nakamura A."/>
            <person name="Vischer N."/>
            <person name="VanNieuwenhze M."/>
            <person name="Brun Y."/>
            <person name="Cava F."/>
            <person name="Bulgheresi S."/>
            <person name="Veyrier F."/>
        </authorList>
    </citation>
    <scope>NUCLEOTIDE SEQUENCE [LARGE SCALE GENOMIC DNA]</scope>
    <source>
        <strain evidence="10 11">CCUG 63373m</strain>
    </source>
</reference>
<feature type="transmembrane region" description="Helical" evidence="9">
    <location>
        <begin position="997"/>
        <end position="1023"/>
    </location>
</feature>
<feature type="transmembrane region" description="Helical" evidence="9">
    <location>
        <begin position="366"/>
        <end position="386"/>
    </location>
</feature>
<feature type="transmembrane region" description="Helical" evidence="9">
    <location>
        <begin position="465"/>
        <end position="488"/>
    </location>
</feature>